<reference evidence="1" key="1">
    <citation type="submission" date="2021-11" db="EMBL/GenBank/DDBJ databases">
        <title>Fusarium solani-melongenae Genome sequencing and assembly.</title>
        <authorList>
            <person name="Xie S."/>
            <person name="Huang L."/>
            <person name="Zhang X."/>
        </authorList>
    </citation>
    <scope>NUCLEOTIDE SEQUENCE</scope>
    <source>
        <strain evidence="1">CRI 24-3</strain>
    </source>
</reference>
<name>A0ACD3ZDC4_FUSSC</name>
<keyword evidence="2" id="KW-1185">Reference proteome</keyword>
<accession>A0ACD3ZDC4</accession>
<evidence type="ECO:0000313" key="1">
    <source>
        <dbReference type="EMBL" id="UPK99191.1"/>
    </source>
</evidence>
<protein>
    <submittedName>
        <fullName evidence="1">Uncharacterized protein</fullName>
    </submittedName>
</protein>
<evidence type="ECO:0000313" key="2">
    <source>
        <dbReference type="Proteomes" id="UP000830768"/>
    </source>
</evidence>
<dbReference type="EMBL" id="CP090036">
    <property type="protein sequence ID" value="UPK99191.1"/>
    <property type="molecule type" value="Genomic_DNA"/>
</dbReference>
<dbReference type="Proteomes" id="UP000830768">
    <property type="component" value="Chromosome 8"/>
</dbReference>
<sequence>MSNSAMAGPDELNRLSCMRCKERKVRCNRVMPQCGRCSLQDLECVYPVRAKRRTTRCLIDPALSPSSGPALTAILDRLQRLEAQNSSSTSAINPCTPASIPGNASSSSSPCASTTINGRDSCVTTPHNPRQEMDAMTVLKDAVDQVQERRRRAFGSAVITDSIAIPTDLAKTWVENYFEHMPACMFLGLFERRVIQMIPDIIDLPHIHVDPVILVIYYTVMYHGCSLKASNISSVVGIDYMNASYLGCLRAIPLWEREASGSITDLLAALCVTRVAAEFFDYDLAWRMFKHACESCQALNLHNLDGDDADDTFLGDKCDDERRGFWEVIQIDLFFRLVLNTPPAITNNPWKVNLPWLDAGSGPPLQGIQSTAFLASSRVSLVIARFFAMLDDPKNTTKSEIMAKTEELCLEMQQIFDEWQLNEWMADAPPEKEQDIWVVVDVLFTGYTSIIYMFRKMSLLDSTSPRPPTTDLDIPESPIVEDACRHIINLLSQLLVIYPYVETMTTLFGAYRCFVAYAYLANSILQAEDPQSCMKDAESLERLGNQSALLARGQKDIVPLVRAMQTINEEIRKKIGK</sequence>
<gene>
    <name evidence="1" type="ORF">LCI18_010126</name>
</gene>
<proteinExistence type="predicted"/>
<organism evidence="1 2">
    <name type="scientific">Fusarium solani subsp. cucurbitae</name>
    <name type="common">Neocosmosporum cucurbitae</name>
    <dbReference type="NCBI Taxonomy" id="2747967"/>
    <lineage>
        <taxon>Eukaryota</taxon>
        <taxon>Fungi</taxon>
        <taxon>Dikarya</taxon>
        <taxon>Ascomycota</taxon>
        <taxon>Pezizomycotina</taxon>
        <taxon>Sordariomycetes</taxon>
        <taxon>Hypocreomycetidae</taxon>
        <taxon>Hypocreales</taxon>
        <taxon>Nectriaceae</taxon>
        <taxon>Fusarium</taxon>
        <taxon>Fusarium solani species complex</taxon>
    </lineage>
</organism>